<dbReference type="AlphaFoldDB" id="A0A9D2KBT6"/>
<dbReference type="GO" id="GO:0044689">
    <property type="term" value="F:7,8-didemethyl-8-hydroxy-5-deazariboflavin synthase activity"/>
    <property type="evidence" value="ECO:0007669"/>
    <property type="project" value="TreeGrafter"/>
</dbReference>
<keyword evidence="2 6" id="KW-0949">S-adenosyl-L-methionine</keyword>
<evidence type="ECO:0000313" key="11">
    <source>
        <dbReference type="Proteomes" id="UP000824176"/>
    </source>
</evidence>
<keyword evidence="6" id="KW-0560">Oxidoreductase</keyword>
<dbReference type="SFLD" id="SFLDS00029">
    <property type="entry name" value="Radical_SAM"/>
    <property type="match status" value="1"/>
</dbReference>
<evidence type="ECO:0000313" key="10">
    <source>
        <dbReference type="EMBL" id="HIZ88403.1"/>
    </source>
</evidence>
<name>A0A9D2KBT6_9BACT</name>
<dbReference type="GO" id="GO:0005506">
    <property type="term" value="F:iron ion binding"/>
    <property type="evidence" value="ECO:0007669"/>
    <property type="project" value="UniProtKB-UniRule"/>
</dbReference>
<comment type="pathway">
    <text evidence="6">Quinol/quinone metabolism; menaquinone biosynthesis.</text>
</comment>
<dbReference type="InterPro" id="IPR007197">
    <property type="entry name" value="rSAM"/>
</dbReference>
<dbReference type="NCBIfam" id="TIGR00423">
    <property type="entry name" value="CofH family radical SAM protein"/>
    <property type="match status" value="1"/>
</dbReference>
<evidence type="ECO:0000256" key="2">
    <source>
        <dbReference type="ARBA" id="ARBA00022691"/>
    </source>
</evidence>
<dbReference type="Gene3D" id="3.20.20.70">
    <property type="entry name" value="Aldolase class I"/>
    <property type="match status" value="1"/>
</dbReference>
<feature type="binding site" evidence="6 7">
    <location>
        <position position="62"/>
    </location>
    <ligand>
        <name>[4Fe-4S] cluster</name>
        <dbReference type="ChEBI" id="CHEBI:49883"/>
        <note>4Fe-4S-S-AdoMet</note>
    </ligand>
</feature>
<feature type="binding site" evidence="8">
    <location>
        <position position="61"/>
    </location>
    <ligand>
        <name>S-adenosyl-L-methionine</name>
        <dbReference type="ChEBI" id="CHEBI:59789"/>
    </ligand>
</feature>
<feature type="binding site" evidence="6 7">
    <location>
        <position position="59"/>
    </location>
    <ligand>
        <name>[4Fe-4S] cluster</name>
        <dbReference type="ChEBI" id="CHEBI:49883"/>
        <note>4Fe-4S-S-AdoMet</note>
    </ligand>
</feature>
<evidence type="ECO:0000256" key="3">
    <source>
        <dbReference type="ARBA" id="ARBA00022723"/>
    </source>
</evidence>
<dbReference type="InterPro" id="IPR013785">
    <property type="entry name" value="Aldolase_TIM"/>
</dbReference>
<feature type="domain" description="Radical SAM core" evidence="9">
    <location>
        <begin position="41"/>
        <end position="271"/>
    </location>
</feature>
<comment type="caution">
    <text evidence="10">The sequence shown here is derived from an EMBL/GenBank/DDBJ whole genome shotgun (WGS) entry which is preliminary data.</text>
</comment>
<dbReference type="Proteomes" id="UP000824176">
    <property type="component" value="Unassembled WGS sequence"/>
</dbReference>
<feature type="binding site" evidence="8">
    <location>
        <position position="298"/>
    </location>
    <ligand>
        <name>(3R)-3-methyl-D-ornithine</name>
        <dbReference type="ChEBI" id="CHEBI:64642"/>
    </ligand>
</feature>
<dbReference type="PANTHER" id="PTHR43076">
    <property type="entry name" value="FO SYNTHASE (COFH)"/>
    <property type="match status" value="1"/>
</dbReference>
<reference evidence="10" key="1">
    <citation type="journal article" date="2021" name="PeerJ">
        <title>Extensive microbial diversity within the chicken gut microbiome revealed by metagenomics and culture.</title>
        <authorList>
            <person name="Gilroy R."/>
            <person name="Ravi A."/>
            <person name="Getino M."/>
            <person name="Pursley I."/>
            <person name="Horton D.L."/>
            <person name="Alikhan N.F."/>
            <person name="Baker D."/>
            <person name="Gharbi K."/>
            <person name="Hall N."/>
            <person name="Watson M."/>
            <person name="Adriaenssens E.M."/>
            <person name="Foster-Nyarko E."/>
            <person name="Jarju S."/>
            <person name="Secka A."/>
            <person name="Antonio M."/>
            <person name="Oren A."/>
            <person name="Chaudhuri R.R."/>
            <person name="La Ragione R."/>
            <person name="Hildebrand F."/>
            <person name="Pallen M.J."/>
        </authorList>
    </citation>
    <scope>NUCLEOTIDE SEQUENCE</scope>
    <source>
        <strain evidence="10">ChiW4-1371</strain>
    </source>
</reference>
<dbReference type="InterPro" id="IPR022431">
    <property type="entry name" value="Cyclic_DHFL_synthase_mqnC"/>
</dbReference>
<keyword evidence="6" id="KW-0474">Menaquinone biosynthesis</keyword>
<keyword evidence="4 6" id="KW-0408">Iron</keyword>
<keyword evidence="5 6" id="KW-0411">Iron-sulfur</keyword>
<dbReference type="Pfam" id="PF19288">
    <property type="entry name" value="CofH_C"/>
    <property type="match status" value="1"/>
</dbReference>
<comment type="cofactor">
    <cofactor evidence="6 7">
        <name>[4Fe-4S] cluster</name>
        <dbReference type="ChEBI" id="CHEBI:49883"/>
    </cofactor>
    <text evidence="6 7">Binds 1 [4Fe-4S] cluster. The cluster is coordinated with 3 cysteines and an exchangeable S-adenosyl-L-methionine.</text>
</comment>
<comment type="similarity">
    <text evidence="6">Belongs to the radical SAM superfamily. MqnC family.</text>
</comment>
<dbReference type="Pfam" id="PF04055">
    <property type="entry name" value="Radical_SAM"/>
    <property type="match status" value="1"/>
</dbReference>
<comment type="function">
    <text evidence="6">Radical SAM enzyme that catalyzes the cyclization of dehypoxanthine futalosine (DHFL) into cyclic dehypoxanthine futalosine (CDHFL), a step in the biosynthesis of menaquinone (MK, vitamin K2).</text>
</comment>
<dbReference type="SFLD" id="SFLDG01064">
    <property type="entry name" value="F420__menaquinone_cofactor_bio"/>
    <property type="match status" value="1"/>
</dbReference>
<feature type="binding site" evidence="6 7">
    <location>
        <position position="55"/>
    </location>
    <ligand>
        <name>[4Fe-4S] cluster</name>
        <dbReference type="ChEBI" id="CHEBI:49883"/>
        <note>4Fe-4S-S-AdoMet</note>
    </ligand>
</feature>
<organism evidence="10 11">
    <name type="scientific">Candidatus Mucispirillum faecigallinarum</name>
    <dbReference type="NCBI Taxonomy" id="2838699"/>
    <lineage>
        <taxon>Bacteria</taxon>
        <taxon>Pseudomonadati</taxon>
        <taxon>Deferribacterota</taxon>
        <taxon>Deferribacteres</taxon>
        <taxon>Deferribacterales</taxon>
        <taxon>Mucispirillaceae</taxon>
        <taxon>Mucispirillum</taxon>
    </lineage>
</organism>
<evidence type="ECO:0000256" key="5">
    <source>
        <dbReference type="ARBA" id="ARBA00023014"/>
    </source>
</evidence>
<feature type="binding site" evidence="8">
    <location>
        <position position="165"/>
    </location>
    <ligand>
        <name>S-adenosyl-L-methionine</name>
        <dbReference type="ChEBI" id="CHEBI:59789"/>
    </ligand>
</feature>
<proteinExistence type="inferred from homology"/>
<comment type="catalytic activity">
    <reaction evidence="6">
        <text>dehypoxanthine futalosine + S-adenosyl-L-methionine = cyclic dehypoxanthinylfutalosinate + 5'-deoxyadenosine + L-methionine + H(+)</text>
        <dbReference type="Rhea" id="RHEA:33083"/>
        <dbReference type="ChEBI" id="CHEBI:15378"/>
        <dbReference type="ChEBI" id="CHEBI:17319"/>
        <dbReference type="ChEBI" id="CHEBI:57844"/>
        <dbReference type="ChEBI" id="CHEBI:58864"/>
        <dbReference type="ChEBI" id="CHEBI:59789"/>
        <dbReference type="ChEBI" id="CHEBI:64270"/>
        <dbReference type="EC" id="1.21.98.1"/>
    </reaction>
</comment>
<dbReference type="SFLD" id="SFLDF00343">
    <property type="entry name" value="aminofutalosine_synthase_(mqnE"/>
    <property type="match status" value="1"/>
</dbReference>
<reference evidence="10" key="2">
    <citation type="submission" date="2021-04" db="EMBL/GenBank/DDBJ databases">
        <authorList>
            <person name="Gilroy R."/>
        </authorList>
    </citation>
    <scope>NUCLEOTIDE SEQUENCE</scope>
    <source>
        <strain evidence="10">ChiW4-1371</strain>
    </source>
</reference>
<dbReference type="GO" id="GO:0051539">
    <property type="term" value="F:4 iron, 4 sulfur cluster binding"/>
    <property type="evidence" value="ECO:0007669"/>
    <property type="project" value="UniProtKB-KW"/>
</dbReference>
<evidence type="ECO:0000259" key="9">
    <source>
        <dbReference type="PROSITE" id="PS51918"/>
    </source>
</evidence>
<dbReference type="InterPro" id="IPR058240">
    <property type="entry name" value="rSAM_sf"/>
</dbReference>
<sequence>MSKTKRITYQEAVDLYNNADILELGRMADNIRKEKHPENIVTFVIDRNINYTNICTCKCKFCAFYKNEGEEGGYVISKDELAQKIQETLDLGGSQVLLQGGLHPEFKIEFYEDMLKFMKTFPVWLHAFSPPEIHHIAKMSGLTIADTIKRLRAAGLDSIPGGGAEILDDDARKKVSPNKINSASWLAVMEEAHKQGLKTTATMMFRKKDSAEIIVSHFDKIRSLQDKTGGFTAFIPWPFQPGNSELDDEAVTAVEYLRVLALARIYLDNIPNIQVSWVTQGAKVAQIGLFFGGNDFGSVMIEENVVRAAGANFRLKTEEIKHIIKTAGFTPKIRNMQYDIIGE</sequence>
<dbReference type="PANTHER" id="PTHR43076:SF1">
    <property type="entry name" value="LIPOYL SYNTHASE 2"/>
    <property type="match status" value="1"/>
</dbReference>
<feature type="binding site" evidence="8">
    <location>
        <position position="276"/>
    </location>
    <ligand>
        <name>(3R)-3-methyl-D-ornithine</name>
        <dbReference type="ChEBI" id="CHEBI:64642"/>
    </ligand>
</feature>
<accession>A0A9D2KBT6</accession>
<dbReference type="InterPro" id="IPR020050">
    <property type="entry name" value="FO_synthase_su2"/>
</dbReference>
<dbReference type="CDD" id="cd01335">
    <property type="entry name" value="Radical_SAM"/>
    <property type="match status" value="1"/>
</dbReference>
<dbReference type="GO" id="GO:0016765">
    <property type="term" value="F:transferase activity, transferring alkyl or aryl (other than methyl) groups"/>
    <property type="evidence" value="ECO:0007669"/>
    <property type="project" value="InterPro"/>
</dbReference>
<evidence type="ECO:0000256" key="6">
    <source>
        <dbReference type="HAMAP-Rule" id="MF_00992"/>
    </source>
</evidence>
<dbReference type="PIRSF" id="PIRSF004762">
    <property type="entry name" value="CHP00423"/>
    <property type="match status" value="1"/>
</dbReference>
<dbReference type="GO" id="GO:0046992">
    <property type="term" value="F:oxidoreductase activity, acting on X-H and Y-H to form an X-Y bond"/>
    <property type="evidence" value="ECO:0007669"/>
    <property type="project" value="UniProtKB-UniRule"/>
</dbReference>
<dbReference type="EC" id="1.21.98.1" evidence="6"/>
<evidence type="ECO:0000256" key="7">
    <source>
        <dbReference type="PIRSR" id="PIRSR004762-1"/>
    </source>
</evidence>
<keyword evidence="1 6" id="KW-0004">4Fe-4S</keyword>
<gene>
    <name evidence="6 10" type="primary">mqnC</name>
    <name evidence="10" type="ORF">H9804_00520</name>
</gene>
<dbReference type="InterPro" id="IPR045567">
    <property type="entry name" value="CofH/MnqC-like_C"/>
</dbReference>
<evidence type="ECO:0000256" key="4">
    <source>
        <dbReference type="ARBA" id="ARBA00023004"/>
    </source>
</evidence>
<dbReference type="PROSITE" id="PS51918">
    <property type="entry name" value="RADICAL_SAM"/>
    <property type="match status" value="1"/>
</dbReference>
<evidence type="ECO:0000256" key="8">
    <source>
        <dbReference type="PIRSR" id="PIRSR004762-2"/>
    </source>
</evidence>
<dbReference type="EMBL" id="DXAQ01000007">
    <property type="protein sequence ID" value="HIZ88403.1"/>
    <property type="molecule type" value="Genomic_DNA"/>
</dbReference>
<protein>
    <recommendedName>
        <fullName evidence="6">Cyclic dehypoxanthine futalosine synthase</fullName>
        <shortName evidence="6">Cyclic DHFL synthase</shortName>
        <ecNumber evidence="6">1.21.98.1</ecNumber>
    </recommendedName>
    <alternativeName>
        <fullName evidence="6">Dehypoxanthine futalosine cyclase</fullName>
        <shortName evidence="6">DHFL cyclase</shortName>
    </alternativeName>
    <alternativeName>
        <fullName evidence="6">Menaquinone biosynthetic enzyme MqnC</fullName>
    </alternativeName>
</protein>
<evidence type="ECO:0000256" key="1">
    <source>
        <dbReference type="ARBA" id="ARBA00022485"/>
    </source>
</evidence>
<keyword evidence="3 6" id="KW-0479">Metal-binding</keyword>
<dbReference type="GO" id="GO:0009234">
    <property type="term" value="P:menaquinone biosynthetic process"/>
    <property type="evidence" value="ECO:0007669"/>
    <property type="project" value="UniProtKB-UniRule"/>
</dbReference>
<dbReference type="SFLD" id="SFLDG01389">
    <property type="entry name" value="menaquinone_synthsis_involved"/>
    <property type="match status" value="1"/>
</dbReference>
<feature type="binding site" evidence="8">
    <location>
        <position position="129"/>
    </location>
    <ligand>
        <name>(3R)-3-methyl-D-ornithine</name>
        <dbReference type="ChEBI" id="CHEBI:64642"/>
    </ligand>
</feature>
<dbReference type="NCBIfam" id="TIGR03699">
    <property type="entry name" value="menaquin_MqnC"/>
    <property type="match status" value="1"/>
</dbReference>
<dbReference type="SUPFAM" id="SSF102114">
    <property type="entry name" value="Radical SAM enzymes"/>
    <property type="match status" value="1"/>
</dbReference>
<dbReference type="SFLD" id="SFLDF00342">
    <property type="entry name" value="cyclic_dehypoxanthine_futalosi"/>
    <property type="match status" value="1"/>
</dbReference>
<dbReference type="HAMAP" id="MF_00992">
    <property type="entry name" value="MqnC"/>
    <property type="match status" value="1"/>
</dbReference>
<dbReference type="InterPro" id="IPR034405">
    <property type="entry name" value="F420"/>
</dbReference>